<dbReference type="PROSITE" id="PS00580">
    <property type="entry name" value="RIBOSOMAL_L32E"/>
    <property type="match status" value="1"/>
</dbReference>
<reference evidence="6 7" key="1">
    <citation type="journal article" date="2010" name="Appl. Environ. Microbiol.">
        <title>The genome sequence of the crenarchaeon Acidilobus saccharovorans supports a new order, Acidilobales, and suggests an important ecological role in terrestrial acidic hot springs.</title>
        <authorList>
            <person name="Mardanov A.V."/>
            <person name="Svetlitchnyi V.A."/>
            <person name="Beletsky A.V."/>
            <person name="Prokofeva M.I."/>
            <person name="Bonch-Osmolovskaya E.A."/>
            <person name="Ravin N.V."/>
            <person name="Skryabin K.G."/>
        </authorList>
    </citation>
    <scope>NUCLEOTIDE SEQUENCE [LARGE SCALE GENOMIC DNA]</scope>
    <source>
        <strain evidence="7">DSM 16705 / JCM 18335 / VKM B-2471 / 345-15</strain>
    </source>
</reference>
<organism evidence="6 7">
    <name type="scientific">Acidilobus saccharovorans (strain DSM 16705 / JCM 18335 / VKM B-2471 / 345-15)</name>
    <dbReference type="NCBI Taxonomy" id="666510"/>
    <lineage>
        <taxon>Archaea</taxon>
        <taxon>Thermoproteota</taxon>
        <taxon>Thermoprotei</taxon>
        <taxon>Acidilobales</taxon>
        <taxon>Acidilobaceae</taxon>
        <taxon>Acidilobus</taxon>
    </lineage>
</organism>
<dbReference type="eggNOG" id="arCOG00781">
    <property type="taxonomic scope" value="Archaea"/>
</dbReference>
<evidence type="ECO:0000256" key="1">
    <source>
        <dbReference type="ARBA" id="ARBA00008431"/>
    </source>
</evidence>
<dbReference type="SUPFAM" id="SSF52042">
    <property type="entry name" value="Ribosomal protein L32e"/>
    <property type="match status" value="1"/>
</dbReference>
<dbReference type="InterPro" id="IPR023654">
    <property type="entry name" value="Ribosomal_eL32_arc"/>
</dbReference>
<dbReference type="GO" id="GO:0022625">
    <property type="term" value="C:cytosolic large ribosomal subunit"/>
    <property type="evidence" value="ECO:0007669"/>
    <property type="project" value="TreeGrafter"/>
</dbReference>
<dbReference type="SMART" id="SM01393">
    <property type="entry name" value="Ribosomal_L32e"/>
    <property type="match status" value="1"/>
</dbReference>
<evidence type="ECO:0000256" key="3">
    <source>
        <dbReference type="ARBA" id="ARBA00023274"/>
    </source>
</evidence>
<dbReference type="NCBIfam" id="NF006332">
    <property type="entry name" value="PRK08562.1"/>
    <property type="match status" value="1"/>
</dbReference>
<dbReference type="GO" id="GO:0003735">
    <property type="term" value="F:structural constituent of ribosome"/>
    <property type="evidence" value="ECO:0007669"/>
    <property type="project" value="InterPro"/>
</dbReference>
<dbReference type="Pfam" id="PF01655">
    <property type="entry name" value="Ribosomal_L32e"/>
    <property type="match status" value="1"/>
</dbReference>
<evidence type="ECO:0000313" key="7">
    <source>
        <dbReference type="Proteomes" id="UP000000346"/>
    </source>
</evidence>
<comment type="similarity">
    <text evidence="1">Belongs to the eukaryotic ribosomal protein eL32 family.</text>
</comment>
<dbReference type="InterPro" id="IPR018263">
    <property type="entry name" value="Ribosomal_eL32_CS"/>
</dbReference>
<evidence type="ECO:0000256" key="4">
    <source>
        <dbReference type="ARBA" id="ARBA00035229"/>
    </source>
</evidence>
<keyword evidence="7" id="KW-1185">Reference proteome</keyword>
<dbReference type="InterPro" id="IPR036351">
    <property type="entry name" value="Ribosomal_eL32_sf"/>
</dbReference>
<keyword evidence="2 6" id="KW-0689">Ribosomal protein</keyword>
<dbReference type="PANTHER" id="PTHR23413">
    <property type="entry name" value="60S RIBOSOMAL PROTEIN L32 AND DNA-DIRECTED RNA POLYMERASE II, SUBUNIT N"/>
    <property type="match status" value="1"/>
</dbReference>
<accession>D9Q2T8</accession>
<dbReference type="CDD" id="cd00513">
    <property type="entry name" value="Ribosomal_L32_L32e"/>
    <property type="match status" value="1"/>
</dbReference>
<dbReference type="PANTHER" id="PTHR23413:SF1">
    <property type="entry name" value="RIBOSOMAL PROTEIN L32"/>
    <property type="match status" value="1"/>
</dbReference>
<dbReference type="InterPro" id="IPR001515">
    <property type="entry name" value="Ribosomal_eL32"/>
</dbReference>
<dbReference type="Proteomes" id="UP000000346">
    <property type="component" value="Chromosome"/>
</dbReference>
<dbReference type="FunCoup" id="D9Q2T8">
    <property type="interactions" value="177"/>
</dbReference>
<dbReference type="EMBL" id="CP001742">
    <property type="protein sequence ID" value="ADL19626.1"/>
    <property type="molecule type" value="Genomic_DNA"/>
</dbReference>
<dbReference type="GeneID" id="9499476"/>
<evidence type="ECO:0000256" key="2">
    <source>
        <dbReference type="ARBA" id="ARBA00022980"/>
    </source>
</evidence>
<dbReference type="InParanoid" id="D9Q2T8"/>
<dbReference type="OrthoDB" id="372100at2157"/>
<proteinExistence type="inferred from homology"/>
<name>D9Q2T8_ACIS3</name>
<evidence type="ECO:0000313" key="6">
    <source>
        <dbReference type="EMBL" id="ADL19626.1"/>
    </source>
</evidence>
<dbReference type="RefSeq" id="WP_013267138.1">
    <property type="nucleotide sequence ID" value="NC_014374.1"/>
</dbReference>
<keyword evidence="3" id="KW-0687">Ribonucleoprotein</keyword>
<dbReference type="AlphaFoldDB" id="D9Q2T8"/>
<protein>
    <recommendedName>
        <fullName evidence="4">Large ribosomal subunit protein eL32</fullName>
    </recommendedName>
    <alternativeName>
        <fullName evidence="5">50S ribosomal protein L32e</fullName>
    </alternativeName>
</protein>
<gene>
    <name evidence="6" type="ordered locus">ASAC_1221</name>
</gene>
<evidence type="ECO:0000256" key="5">
    <source>
        <dbReference type="ARBA" id="ARBA00035377"/>
    </source>
</evidence>
<sequence length="135" mass="15608">MASEQPKVPEQLKERRRAQALIRRKLRLHFIRYLSWRLKRIDESWRKPKGIDNKLRLQMKGFGRLVKVGYGSSSEIRGRHPSGLIPAVVSSIKDIEGLSPSTHIVYISAKVGLRKRLQLLEELRRRGFRVANGGE</sequence>
<dbReference type="KEGG" id="asc:ASAC_1221"/>
<dbReference type="STRING" id="666510.ASAC_1221"/>
<dbReference type="GO" id="GO:0006412">
    <property type="term" value="P:translation"/>
    <property type="evidence" value="ECO:0007669"/>
    <property type="project" value="InterPro"/>
</dbReference>
<dbReference type="HOGENOM" id="CLU_071479_3_0_2"/>